<keyword evidence="3" id="KW-0378">Hydrolase</keyword>
<evidence type="ECO:0000256" key="3">
    <source>
        <dbReference type="ARBA" id="ARBA00022801"/>
    </source>
</evidence>
<dbReference type="InterPro" id="IPR051458">
    <property type="entry name" value="Cyt/Met_Dipeptidase"/>
</dbReference>
<dbReference type="Gene3D" id="3.30.70.360">
    <property type="match status" value="1"/>
</dbReference>
<dbReference type="EMBL" id="UZAN01068724">
    <property type="protein sequence ID" value="VDP94624.1"/>
    <property type="molecule type" value="Genomic_DNA"/>
</dbReference>
<reference evidence="6" key="1">
    <citation type="submission" date="2016-06" db="UniProtKB">
        <authorList>
            <consortium name="WormBaseParasite"/>
        </authorList>
    </citation>
    <scope>IDENTIFICATION</scope>
</reference>
<keyword evidence="2" id="KW-0479">Metal-binding</keyword>
<proteinExistence type="predicted"/>
<dbReference type="WBParaSite" id="ECPE_0001737901-mRNA-1">
    <property type="protein sequence ID" value="ECPE_0001737901-mRNA-1"/>
    <property type="gene ID" value="ECPE_0001737901"/>
</dbReference>
<reference evidence="4 5" key="2">
    <citation type="submission" date="2018-11" db="EMBL/GenBank/DDBJ databases">
        <authorList>
            <consortium name="Pathogen Informatics"/>
        </authorList>
    </citation>
    <scope>NUCLEOTIDE SEQUENCE [LARGE SCALE GENOMIC DNA]</scope>
    <source>
        <strain evidence="4 5">Egypt</strain>
    </source>
</reference>
<name>A0A183BDP9_9TREM</name>
<dbReference type="PANTHER" id="PTHR43270">
    <property type="entry name" value="BETA-ALA-HIS DIPEPTIDASE"/>
    <property type="match status" value="1"/>
</dbReference>
<protein>
    <submittedName>
        <fullName evidence="6">M20_dimer domain-containing protein</fullName>
    </submittedName>
</protein>
<evidence type="ECO:0000313" key="6">
    <source>
        <dbReference type="WBParaSite" id="ECPE_0001737901-mRNA-1"/>
    </source>
</evidence>
<dbReference type="GO" id="GO:0008233">
    <property type="term" value="F:peptidase activity"/>
    <property type="evidence" value="ECO:0007669"/>
    <property type="project" value="UniProtKB-KW"/>
</dbReference>
<evidence type="ECO:0000256" key="1">
    <source>
        <dbReference type="ARBA" id="ARBA00022670"/>
    </source>
</evidence>
<accession>A0A183BDP9</accession>
<dbReference type="AlphaFoldDB" id="A0A183BDP9"/>
<dbReference type="GO" id="GO:0006508">
    <property type="term" value="P:proteolysis"/>
    <property type="evidence" value="ECO:0007669"/>
    <property type="project" value="UniProtKB-KW"/>
</dbReference>
<evidence type="ECO:0000313" key="5">
    <source>
        <dbReference type="Proteomes" id="UP000272942"/>
    </source>
</evidence>
<evidence type="ECO:0000313" key="4">
    <source>
        <dbReference type="EMBL" id="VDP94624.1"/>
    </source>
</evidence>
<sequence length="93" mass="10265">MLCHNVDFVAISDNYWLGQNTPCLTYGLRGVIYFYVTVEGPDRVLHSGCHGGAIVEPLADLINLLAALNDNQGRPLVPGIYEDMEEIDPEEMA</sequence>
<keyword evidence="5" id="KW-1185">Reference proteome</keyword>
<dbReference type="Proteomes" id="UP000272942">
    <property type="component" value="Unassembled WGS sequence"/>
</dbReference>
<dbReference type="GO" id="GO:0046872">
    <property type="term" value="F:metal ion binding"/>
    <property type="evidence" value="ECO:0007669"/>
    <property type="project" value="UniProtKB-KW"/>
</dbReference>
<keyword evidence="1" id="KW-0645">Protease</keyword>
<dbReference type="OrthoDB" id="7832001at2759"/>
<gene>
    <name evidence="4" type="ORF">ECPE_LOCUS17334</name>
</gene>
<dbReference type="Gene3D" id="3.40.630.10">
    <property type="entry name" value="Zn peptidases"/>
    <property type="match status" value="1"/>
</dbReference>
<dbReference type="PANTHER" id="PTHR43270:SF4">
    <property type="entry name" value="CARNOSINE DIPEPTIDASE 2, ISOFORM A"/>
    <property type="match status" value="1"/>
</dbReference>
<organism evidence="6">
    <name type="scientific">Echinostoma caproni</name>
    <dbReference type="NCBI Taxonomy" id="27848"/>
    <lineage>
        <taxon>Eukaryota</taxon>
        <taxon>Metazoa</taxon>
        <taxon>Spiralia</taxon>
        <taxon>Lophotrochozoa</taxon>
        <taxon>Platyhelminthes</taxon>
        <taxon>Trematoda</taxon>
        <taxon>Digenea</taxon>
        <taxon>Plagiorchiida</taxon>
        <taxon>Echinostomata</taxon>
        <taxon>Echinostomatoidea</taxon>
        <taxon>Echinostomatidae</taxon>
        <taxon>Echinostoma</taxon>
    </lineage>
</organism>
<evidence type="ECO:0000256" key="2">
    <source>
        <dbReference type="ARBA" id="ARBA00022723"/>
    </source>
</evidence>